<reference evidence="2" key="2">
    <citation type="submission" date="2021-12" db="EMBL/GenBank/DDBJ databases">
        <title>Resequencing data analysis of finger millet.</title>
        <authorList>
            <person name="Hatakeyama M."/>
            <person name="Aluri S."/>
            <person name="Balachadran M.T."/>
            <person name="Sivarajan S.R."/>
            <person name="Poveda L."/>
            <person name="Shimizu-Inatsugi R."/>
            <person name="Schlapbach R."/>
            <person name="Sreeman S.M."/>
            <person name="Shimizu K.K."/>
        </authorList>
    </citation>
    <scope>NUCLEOTIDE SEQUENCE</scope>
</reference>
<dbReference type="AlphaFoldDB" id="A0AAV5C0M1"/>
<dbReference type="InterPro" id="IPR004314">
    <property type="entry name" value="Neprosin"/>
</dbReference>
<comment type="caution">
    <text evidence="2">The sequence shown here is derived from an EMBL/GenBank/DDBJ whole genome shotgun (WGS) entry which is preliminary data.</text>
</comment>
<feature type="domain" description="Neprosin PEP catalytic" evidence="1">
    <location>
        <begin position="1"/>
        <end position="208"/>
    </location>
</feature>
<evidence type="ECO:0000259" key="1">
    <source>
        <dbReference type="PROSITE" id="PS52045"/>
    </source>
</evidence>
<dbReference type="Pfam" id="PF03080">
    <property type="entry name" value="Neprosin"/>
    <property type="match status" value="1"/>
</dbReference>
<dbReference type="PROSITE" id="PS52045">
    <property type="entry name" value="NEPROSIN_PEP_CD"/>
    <property type="match status" value="1"/>
</dbReference>
<evidence type="ECO:0000313" key="2">
    <source>
        <dbReference type="EMBL" id="GJM91465.1"/>
    </source>
</evidence>
<accession>A0AAV5C0M1</accession>
<gene>
    <name evidence="2" type="primary">ga07840</name>
    <name evidence="2" type="ORF">PR202_ga07840</name>
</gene>
<dbReference type="InterPro" id="IPR053168">
    <property type="entry name" value="Glutamic_endopeptidase"/>
</dbReference>
<protein>
    <recommendedName>
        <fullName evidence="1">Neprosin PEP catalytic domain-containing protein</fullName>
    </recommendedName>
</protein>
<evidence type="ECO:0000313" key="3">
    <source>
        <dbReference type="Proteomes" id="UP001054889"/>
    </source>
</evidence>
<sequence>MDRKSHSSGDAWSSMQALYGAALPSGDGGGTPTLFAVHKTEDNDKGYYGFMATMDVYGYNLNGGQMSSAAIWINNDEGDWKQDLDAITVGWLDKSSGDWLLHYGFNSAPAVVGHFPASLFDSLSKKATDIMFGGHVRYAKGVSSPAMGSGAFPSDKAASFWDLQLIDEDGNSIPIQNDLPSLVTDKSSYSISPIEGAKFSYGGPGGKSA</sequence>
<dbReference type="PANTHER" id="PTHR31589:SF211">
    <property type="entry name" value="OS06G0682600 PROTEIN"/>
    <property type="match status" value="1"/>
</dbReference>
<name>A0AAV5C0M1_ELECO</name>
<dbReference type="Proteomes" id="UP001054889">
    <property type="component" value="Unassembled WGS sequence"/>
</dbReference>
<reference evidence="2" key="1">
    <citation type="journal article" date="2018" name="DNA Res.">
        <title>Multiple hybrid de novo genome assembly of finger millet, an orphan allotetraploid crop.</title>
        <authorList>
            <person name="Hatakeyama M."/>
            <person name="Aluri S."/>
            <person name="Balachadran M.T."/>
            <person name="Sivarajan S.R."/>
            <person name="Patrignani A."/>
            <person name="Gruter S."/>
            <person name="Poveda L."/>
            <person name="Shimizu-Inatsugi R."/>
            <person name="Baeten J."/>
            <person name="Francoijs K.J."/>
            <person name="Nataraja K.N."/>
            <person name="Reddy Y.A.N."/>
            <person name="Phadnis S."/>
            <person name="Ravikumar R.L."/>
            <person name="Schlapbach R."/>
            <person name="Sreeman S.M."/>
            <person name="Shimizu K.K."/>
        </authorList>
    </citation>
    <scope>NUCLEOTIDE SEQUENCE</scope>
</reference>
<organism evidence="2 3">
    <name type="scientific">Eleusine coracana subsp. coracana</name>
    <dbReference type="NCBI Taxonomy" id="191504"/>
    <lineage>
        <taxon>Eukaryota</taxon>
        <taxon>Viridiplantae</taxon>
        <taxon>Streptophyta</taxon>
        <taxon>Embryophyta</taxon>
        <taxon>Tracheophyta</taxon>
        <taxon>Spermatophyta</taxon>
        <taxon>Magnoliopsida</taxon>
        <taxon>Liliopsida</taxon>
        <taxon>Poales</taxon>
        <taxon>Poaceae</taxon>
        <taxon>PACMAD clade</taxon>
        <taxon>Chloridoideae</taxon>
        <taxon>Cynodonteae</taxon>
        <taxon>Eleusininae</taxon>
        <taxon>Eleusine</taxon>
    </lineage>
</organism>
<dbReference type="EMBL" id="BQKI01000003">
    <property type="protein sequence ID" value="GJM91465.1"/>
    <property type="molecule type" value="Genomic_DNA"/>
</dbReference>
<proteinExistence type="predicted"/>
<keyword evidence="3" id="KW-1185">Reference proteome</keyword>
<dbReference type="PANTHER" id="PTHR31589">
    <property type="entry name" value="PROTEIN, PUTATIVE (DUF239)-RELATED-RELATED"/>
    <property type="match status" value="1"/>
</dbReference>